<organism evidence="4 5">
    <name type="scientific">Arthrobacter caoxuetaonis</name>
    <dbReference type="NCBI Taxonomy" id="2886935"/>
    <lineage>
        <taxon>Bacteria</taxon>
        <taxon>Bacillati</taxon>
        <taxon>Actinomycetota</taxon>
        <taxon>Actinomycetes</taxon>
        <taxon>Micrococcales</taxon>
        <taxon>Micrococcaceae</taxon>
        <taxon>Arthrobacter</taxon>
    </lineage>
</organism>
<dbReference type="Pfam" id="PF01981">
    <property type="entry name" value="PTH2"/>
    <property type="match status" value="1"/>
</dbReference>
<evidence type="ECO:0000256" key="1">
    <source>
        <dbReference type="ARBA" id="ARBA00013260"/>
    </source>
</evidence>
<dbReference type="Gene3D" id="3.40.1490.10">
    <property type="entry name" value="Bit1"/>
    <property type="match status" value="1"/>
</dbReference>
<dbReference type="InterPro" id="IPR023476">
    <property type="entry name" value="Pep_tRNA_hydro_II_dom_sf"/>
</dbReference>
<evidence type="ECO:0000313" key="4">
    <source>
        <dbReference type="EMBL" id="MCC3299523.1"/>
    </source>
</evidence>
<dbReference type="AlphaFoldDB" id="A0A9X1MG61"/>
<dbReference type="Proteomes" id="UP001139158">
    <property type="component" value="Unassembled WGS sequence"/>
</dbReference>
<accession>A0A9X1MG61</accession>
<gene>
    <name evidence="4" type="ORF">LJ757_17150</name>
</gene>
<dbReference type="GO" id="GO:0004045">
    <property type="term" value="F:peptidyl-tRNA hydrolase activity"/>
    <property type="evidence" value="ECO:0007669"/>
    <property type="project" value="UniProtKB-EC"/>
</dbReference>
<comment type="caution">
    <text evidence="4">The sequence shown here is derived from an EMBL/GenBank/DDBJ whole genome shotgun (WGS) entry which is preliminary data.</text>
</comment>
<evidence type="ECO:0000256" key="2">
    <source>
        <dbReference type="ARBA" id="ARBA00022801"/>
    </source>
</evidence>
<dbReference type="SUPFAM" id="SSF102462">
    <property type="entry name" value="Peptidyl-tRNA hydrolase II"/>
    <property type="match status" value="1"/>
</dbReference>
<dbReference type="EMBL" id="JAJFZV010000019">
    <property type="protein sequence ID" value="MCC3299523.1"/>
    <property type="molecule type" value="Genomic_DNA"/>
</dbReference>
<dbReference type="InterPro" id="IPR002833">
    <property type="entry name" value="PTH2"/>
</dbReference>
<evidence type="ECO:0000313" key="5">
    <source>
        <dbReference type="Proteomes" id="UP001139158"/>
    </source>
</evidence>
<keyword evidence="5" id="KW-1185">Reference proteome</keyword>
<dbReference type="RefSeq" id="WP_227897510.1">
    <property type="nucleotide sequence ID" value="NZ_CP099466.1"/>
</dbReference>
<dbReference type="EC" id="3.1.1.29" evidence="1"/>
<reference evidence="4" key="1">
    <citation type="submission" date="2021-10" db="EMBL/GenBank/DDBJ databases">
        <title>Novel species in genus Arthrobacter.</title>
        <authorList>
            <person name="Liu Y."/>
        </authorList>
    </citation>
    <scope>NUCLEOTIDE SEQUENCE</scope>
    <source>
        <strain evidence="4">Zg-Y453</strain>
    </source>
</reference>
<keyword evidence="2" id="KW-0378">Hydrolase</keyword>
<evidence type="ECO:0000256" key="3">
    <source>
        <dbReference type="ARBA" id="ARBA00048707"/>
    </source>
</evidence>
<sequence>MQPSDTVQPILLRVDKEEPAAHRDAVAAAAVAGVLAYAARTGDDAWADWVSGRFTKTVRRAGPKAFAKLCAEAPSGVVRIGKAEAAAFEPQRYEDMPRAVRSLQVSGTQLPDDQPAPPAGDVPVIILNRDLGMSTGKAAAQAAHALLAWYLEQETAHQQAWAARPGATVLEVPQGRFGHALSLPGAGPLIVDAGLTEIDPGTPTAFVVEPVA</sequence>
<protein>
    <recommendedName>
        <fullName evidence="1">peptidyl-tRNA hydrolase</fullName>
        <ecNumber evidence="1">3.1.1.29</ecNumber>
    </recommendedName>
</protein>
<name>A0A9X1MG61_9MICC</name>
<proteinExistence type="predicted"/>
<comment type="catalytic activity">
    <reaction evidence="3">
        <text>an N-acyl-L-alpha-aminoacyl-tRNA + H2O = an N-acyl-L-amino acid + a tRNA + H(+)</text>
        <dbReference type="Rhea" id="RHEA:54448"/>
        <dbReference type="Rhea" id="RHEA-COMP:10123"/>
        <dbReference type="Rhea" id="RHEA-COMP:13883"/>
        <dbReference type="ChEBI" id="CHEBI:15377"/>
        <dbReference type="ChEBI" id="CHEBI:15378"/>
        <dbReference type="ChEBI" id="CHEBI:59874"/>
        <dbReference type="ChEBI" id="CHEBI:78442"/>
        <dbReference type="ChEBI" id="CHEBI:138191"/>
        <dbReference type="EC" id="3.1.1.29"/>
    </reaction>
</comment>